<evidence type="ECO:0000256" key="7">
    <source>
        <dbReference type="ARBA" id="ARBA00022884"/>
    </source>
</evidence>
<dbReference type="PROSITE" id="PS51165">
    <property type="entry name" value="THUMP"/>
    <property type="match status" value="1"/>
</dbReference>
<comment type="function">
    <text evidence="9">Catalyzes the ATP-dependent transfer of a sulfur to tRNA to produce 4-thiouridine in position 8 of tRNAs, which functions as a near-UV photosensor. Also catalyzes the transfer of sulfur to the sulfur carrier protein ThiS, forming ThiS-thiocarboxylate. This is a step in the synthesis of thiazole, in the thiamine biosynthesis pathway. The sulfur is donated as persulfide by IscS.</text>
</comment>
<comment type="catalytic activity">
    <reaction evidence="9">
        <text>[ThiI sulfur-carrier protein]-S-sulfanyl-L-cysteine + a uridine in tRNA + 2 reduced [2Fe-2S]-[ferredoxin] + ATP + H(+) = [ThiI sulfur-carrier protein]-L-cysteine + a 4-thiouridine in tRNA + 2 oxidized [2Fe-2S]-[ferredoxin] + AMP + diphosphate</text>
        <dbReference type="Rhea" id="RHEA:24176"/>
        <dbReference type="Rhea" id="RHEA-COMP:10000"/>
        <dbReference type="Rhea" id="RHEA-COMP:10001"/>
        <dbReference type="Rhea" id="RHEA-COMP:13337"/>
        <dbReference type="Rhea" id="RHEA-COMP:13338"/>
        <dbReference type="Rhea" id="RHEA-COMP:13339"/>
        <dbReference type="Rhea" id="RHEA-COMP:13340"/>
        <dbReference type="ChEBI" id="CHEBI:15378"/>
        <dbReference type="ChEBI" id="CHEBI:29950"/>
        <dbReference type="ChEBI" id="CHEBI:30616"/>
        <dbReference type="ChEBI" id="CHEBI:33019"/>
        <dbReference type="ChEBI" id="CHEBI:33737"/>
        <dbReference type="ChEBI" id="CHEBI:33738"/>
        <dbReference type="ChEBI" id="CHEBI:61963"/>
        <dbReference type="ChEBI" id="CHEBI:65315"/>
        <dbReference type="ChEBI" id="CHEBI:136798"/>
        <dbReference type="ChEBI" id="CHEBI:456215"/>
        <dbReference type="EC" id="2.8.1.4"/>
    </reaction>
</comment>
<dbReference type="GO" id="GO:0140741">
    <property type="term" value="F:tRNA-uracil-4 sulfurtransferase activity"/>
    <property type="evidence" value="ECO:0007669"/>
    <property type="project" value="UniProtKB-EC"/>
</dbReference>
<dbReference type="CDD" id="cd11716">
    <property type="entry name" value="THUMP_ThiI"/>
    <property type="match status" value="1"/>
</dbReference>
<evidence type="ECO:0000256" key="2">
    <source>
        <dbReference type="ARBA" id="ARBA00022490"/>
    </source>
</evidence>
<dbReference type="InterPro" id="IPR054173">
    <property type="entry name" value="ThiI_fer"/>
</dbReference>
<dbReference type="Gene3D" id="3.30.2130.30">
    <property type="match status" value="1"/>
</dbReference>
<reference evidence="12 13" key="1">
    <citation type="submission" date="2020-06" db="EMBL/GenBank/DDBJ databases">
        <title>Actinomadura xiongansis sp. nov., isolated from soil of Baiyangdian.</title>
        <authorList>
            <person name="Zhang X."/>
        </authorList>
    </citation>
    <scope>NUCLEOTIDE SEQUENCE [LARGE SCALE GENOMIC DNA]</scope>
    <source>
        <strain evidence="12 13">HBUM206468</strain>
    </source>
</reference>
<dbReference type="NCBIfam" id="TIGR00342">
    <property type="entry name" value="tRNA uracil 4-sulfurtransferase ThiI"/>
    <property type="match status" value="1"/>
</dbReference>
<evidence type="ECO:0000259" key="11">
    <source>
        <dbReference type="PROSITE" id="PS51165"/>
    </source>
</evidence>
<feature type="domain" description="THUMP" evidence="11">
    <location>
        <begin position="97"/>
        <end position="203"/>
    </location>
</feature>
<dbReference type="Pfam" id="PF02568">
    <property type="entry name" value="ThiI"/>
    <property type="match status" value="1"/>
</dbReference>
<comment type="catalytic activity">
    <reaction evidence="9">
        <text>[ThiS sulfur-carrier protein]-C-terminal Gly-Gly-AMP + S-sulfanyl-L-cysteinyl-[cysteine desulfurase] + AH2 = [ThiS sulfur-carrier protein]-C-terminal-Gly-aminoethanethioate + L-cysteinyl-[cysteine desulfurase] + A + AMP + 2 H(+)</text>
        <dbReference type="Rhea" id="RHEA:43340"/>
        <dbReference type="Rhea" id="RHEA-COMP:12157"/>
        <dbReference type="Rhea" id="RHEA-COMP:12158"/>
        <dbReference type="Rhea" id="RHEA-COMP:12910"/>
        <dbReference type="Rhea" id="RHEA-COMP:19908"/>
        <dbReference type="ChEBI" id="CHEBI:13193"/>
        <dbReference type="ChEBI" id="CHEBI:15378"/>
        <dbReference type="ChEBI" id="CHEBI:17499"/>
        <dbReference type="ChEBI" id="CHEBI:29950"/>
        <dbReference type="ChEBI" id="CHEBI:61963"/>
        <dbReference type="ChEBI" id="CHEBI:90618"/>
        <dbReference type="ChEBI" id="CHEBI:232372"/>
        <dbReference type="ChEBI" id="CHEBI:456215"/>
    </reaction>
</comment>
<comment type="caution">
    <text evidence="12">The sequence shown here is derived from an EMBL/GenBank/DDBJ whole genome shotgun (WGS) entry which is preliminary data.</text>
</comment>
<feature type="binding site" evidence="9">
    <location>
        <begin position="221"/>
        <end position="222"/>
    </location>
    <ligand>
        <name>ATP</name>
        <dbReference type="ChEBI" id="CHEBI:30616"/>
    </ligand>
</feature>
<dbReference type="InterPro" id="IPR050102">
    <property type="entry name" value="tRNA_sulfurtransferase_ThiI"/>
</dbReference>
<keyword evidence="2 9" id="KW-0963">Cytoplasm</keyword>
<dbReference type="InterPro" id="IPR049962">
    <property type="entry name" value="THUMP_ThiI"/>
</dbReference>
<evidence type="ECO:0000256" key="6">
    <source>
        <dbReference type="ARBA" id="ARBA00022840"/>
    </source>
</evidence>
<gene>
    <name evidence="9 12" type="primary">thiI</name>
    <name evidence="12" type="ORF">HKK74_07895</name>
</gene>
<feature type="binding site" evidence="9">
    <location>
        <position position="303"/>
    </location>
    <ligand>
        <name>ATP</name>
        <dbReference type="ChEBI" id="CHEBI:30616"/>
    </ligand>
</feature>
<keyword evidence="7 9" id="KW-0694">RNA-binding</keyword>
<dbReference type="InterPro" id="IPR004114">
    <property type="entry name" value="THUMP_dom"/>
</dbReference>
<evidence type="ECO:0000256" key="1">
    <source>
        <dbReference type="ARBA" id="ARBA00004496"/>
    </source>
</evidence>
<feature type="binding site" evidence="9">
    <location>
        <position position="325"/>
    </location>
    <ligand>
        <name>ATP</name>
        <dbReference type="ChEBI" id="CHEBI:30616"/>
    </ligand>
</feature>
<keyword evidence="8 9" id="KW-0784">Thiamine biosynthesis</keyword>
<evidence type="ECO:0000256" key="3">
    <source>
        <dbReference type="ARBA" id="ARBA00022555"/>
    </source>
</evidence>
<keyword evidence="6 9" id="KW-0067">ATP-binding</keyword>
<dbReference type="InterPro" id="IPR003720">
    <property type="entry name" value="tRNA_STrfase"/>
</dbReference>
<proteinExistence type="inferred from homology"/>
<accession>A0ABR7LKT2</accession>
<dbReference type="SUPFAM" id="SSF52402">
    <property type="entry name" value="Adenine nucleotide alpha hydrolases-like"/>
    <property type="match status" value="1"/>
</dbReference>
<dbReference type="Pfam" id="PF02926">
    <property type="entry name" value="THUMP"/>
    <property type="match status" value="1"/>
</dbReference>
<keyword evidence="4 9" id="KW-0808">Transferase</keyword>
<keyword evidence="5 9" id="KW-0547">Nucleotide-binding</keyword>
<evidence type="ECO:0000313" key="13">
    <source>
        <dbReference type="Proteomes" id="UP000805614"/>
    </source>
</evidence>
<protein>
    <recommendedName>
        <fullName evidence="9">Probable tRNA sulfurtransferase</fullName>
        <ecNumber evidence="9">2.8.1.4</ecNumber>
    </recommendedName>
    <alternativeName>
        <fullName evidence="9">Sulfur carrier protein ThiS sulfurtransferase</fullName>
    </alternativeName>
    <alternativeName>
        <fullName evidence="9">Thiamine biosynthesis protein ThiI</fullName>
    </alternativeName>
    <alternativeName>
        <fullName evidence="9">tRNA 4-thiouridine synthase</fullName>
    </alternativeName>
</protein>
<dbReference type="PANTHER" id="PTHR43209">
    <property type="entry name" value="TRNA SULFURTRANSFERASE"/>
    <property type="match status" value="1"/>
</dbReference>
<evidence type="ECO:0000256" key="5">
    <source>
        <dbReference type="ARBA" id="ARBA00022741"/>
    </source>
</evidence>
<dbReference type="InterPro" id="IPR014729">
    <property type="entry name" value="Rossmann-like_a/b/a_fold"/>
</dbReference>
<feature type="region of interest" description="Disordered" evidence="10">
    <location>
        <begin position="1"/>
        <end position="29"/>
    </location>
</feature>
<dbReference type="HAMAP" id="MF_00021">
    <property type="entry name" value="ThiI"/>
    <property type="match status" value="1"/>
</dbReference>
<dbReference type="EC" id="2.8.1.4" evidence="9"/>
<dbReference type="InterPro" id="IPR020536">
    <property type="entry name" value="ThiI_AANH"/>
</dbReference>
<dbReference type="EMBL" id="JABVEC010000004">
    <property type="protein sequence ID" value="MBC6465413.1"/>
    <property type="molecule type" value="Genomic_DNA"/>
</dbReference>
<feature type="binding site" evidence="9">
    <location>
        <begin position="246"/>
        <end position="247"/>
    </location>
    <ligand>
        <name>ATP</name>
        <dbReference type="ChEBI" id="CHEBI:30616"/>
    </ligand>
</feature>
<dbReference type="SUPFAM" id="SSF143437">
    <property type="entry name" value="THUMP domain-like"/>
    <property type="match status" value="1"/>
</dbReference>
<dbReference type="Gene3D" id="3.40.50.620">
    <property type="entry name" value="HUPs"/>
    <property type="match status" value="1"/>
</dbReference>
<comment type="pathway">
    <text evidence="9">Cofactor biosynthesis; thiamine diphosphate biosynthesis.</text>
</comment>
<evidence type="ECO:0000256" key="8">
    <source>
        <dbReference type="ARBA" id="ARBA00022977"/>
    </source>
</evidence>
<dbReference type="CDD" id="cd01712">
    <property type="entry name" value="PPase_ThiI"/>
    <property type="match status" value="1"/>
</dbReference>
<evidence type="ECO:0000256" key="10">
    <source>
        <dbReference type="SAM" id="MobiDB-lite"/>
    </source>
</evidence>
<sequence length="433" mass="47529">MPTLGTARGETPPPAQRPPHEDVPVEAPGQAQVAGEPCVLLKLGEIVLKGKNRDLFERRLQNNIRAAVKGLGIQVRVAQREGVIVVRAESRKLADVDAVARRIADVMGIVWVQRAWRVEKDVEHTVRAAIDLVGRHPALARKGTFAVRPRRRDKRFPMTSSEIAVRVGAAVQERFGLPVDLKNPDITVAIEVDRDEVFVFTEGLRGQGGLPVGMSGRGLVLMSGGIDSPVAAYRMMRRGLRVDYLHFSGMPFTGPESIYKAYALVRELDKFQGDSRLYVVPFGKAQQQIKSSGAERLQIIAQRRLMLKTGETLAARLGGAALITGDSLGQVSSQTLTNITALDDAVQLPILRPLIGMDKTEIMAEARRIRTLAISELPDEDCCTLLAPRRAETRAKIEDLRQMEKRLDAGELAEQLATSAQRHRPVYGEPAAS</sequence>
<dbReference type="Pfam" id="PF22025">
    <property type="entry name" value="ThiI_fer"/>
    <property type="match status" value="1"/>
</dbReference>
<keyword evidence="3 9" id="KW-0820">tRNA-binding</keyword>
<evidence type="ECO:0000256" key="9">
    <source>
        <dbReference type="HAMAP-Rule" id="MF_00021"/>
    </source>
</evidence>
<dbReference type="Proteomes" id="UP000805614">
    <property type="component" value="Unassembled WGS sequence"/>
</dbReference>
<comment type="similarity">
    <text evidence="9">Belongs to the ThiI family.</text>
</comment>
<dbReference type="SMART" id="SM00981">
    <property type="entry name" value="THUMP"/>
    <property type="match status" value="1"/>
</dbReference>
<keyword evidence="13" id="KW-1185">Reference proteome</keyword>
<feature type="binding site" evidence="9">
    <location>
        <position position="334"/>
    </location>
    <ligand>
        <name>ATP</name>
        <dbReference type="ChEBI" id="CHEBI:30616"/>
    </ligand>
</feature>
<organism evidence="12 13">
    <name type="scientific">Actinomadura alba</name>
    <dbReference type="NCBI Taxonomy" id="406431"/>
    <lineage>
        <taxon>Bacteria</taxon>
        <taxon>Bacillati</taxon>
        <taxon>Actinomycetota</taxon>
        <taxon>Actinomycetes</taxon>
        <taxon>Streptosporangiales</taxon>
        <taxon>Thermomonosporaceae</taxon>
        <taxon>Actinomadura</taxon>
    </lineage>
</organism>
<name>A0ABR7LKT2_9ACTN</name>
<comment type="subcellular location">
    <subcellularLocation>
        <location evidence="1 9">Cytoplasm</location>
    </subcellularLocation>
</comment>
<dbReference type="RefSeq" id="WP_187242416.1">
    <property type="nucleotide sequence ID" value="NZ_BAAAOK010000015.1"/>
</dbReference>
<dbReference type="InterPro" id="IPR049961">
    <property type="entry name" value="ThiI_N"/>
</dbReference>
<dbReference type="PANTHER" id="PTHR43209:SF1">
    <property type="entry name" value="TRNA SULFURTRANSFERASE"/>
    <property type="match status" value="1"/>
</dbReference>
<evidence type="ECO:0000313" key="12">
    <source>
        <dbReference type="EMBL" id="MBC6465413.1"/>
    </source>
</evidence>
<evidence type="ECO:0000256" key="4">
    <source>
        <dbReference type="ARBA" id="ARBA00022679"/>
    </source>
</evidence>